<feature type="region of interest" description="Disordered" evidence="1">
    <location>
        <begin position="1"/>
        <end position="21"/>
    </location>
</feature>
<dbReference type="PANTHER" id="PTHR13847">
    <property type="entry name" value="SARCOSINE DEHYDROGENASE-RELATED"/>
    <property type="match status" value="1"/>
</dbReference>
<dbReference type="SUPFAM" id="SSF51905">
    <property type="entry name" value="FAD/NAD(P)-binding domain"/>
    <property type="match status" value="1"/>
</dbReference>
<dbReference type="Gene3D" id="3.30.9.10">
    <property type="entry name" value="D-Amino Acid Oxidase, subunit A, domain 2"/>
    <property type="match status" value="1"/>
</dbReference>
<accession>A0A9X2IEQ9</accession>
<evidence type="ECO:0000259" key="2">
    <source>
        <dbReference type="Pfam" id="PF01266"/>
    </source>
</evidence>
<feature type="compositionally biased region" description="Basic residues" evidence="1">
    <location>
        <begin position="1"/>
        <end position="13"/>
    </location>
</feature>
<dbReference type="Gene3D" id="3.50.50.60">
    <property type="entry name" value="FAD/NAD(P)-binding domain"/>
    <property type="match status" value="1"/>
</dbReference>
<dbReference type="PANTHER" id="PTHR13847:SF281">
    <property type="entry name" value="FAD DEPENDENT OXIDOREDUCTASE DOMAIN-CONTAINING PROTEIN"/>
    <property type="match status" value="1"/>
</dbReference>
<evidence type="ECO:0000313" key="3">
    <source>
        <dbReference type="EMBL" id="MCM0619614.1"/>
    </source>
</evidence>
<dbReference type="Pfam" id="PF01266">
    <property type="entry name" value="DAO"/>
    <property type="match status" value="1"/>
</dbReference>
<reference evidence="3" key="1">
    <citation type="submission" date="2022-05" db="EMBL/GenBank/DDBJ databases">
        <authorList>
            <person name="Tuo L."/>
        </authorList>
    </citation>
    <scope>NUCLEOTIDE SEQUENCE</scope>
    <source>
        <strain evidence="3">BSK12Z-4</strain>
    </source>
</reference>
<sequence>MSRRAGRLGRHGHRDGGGAAAGSLADAAPLPFWLDDPARPEALAPLVGETEADLVVVGGGYTGLWTALLARERHPGRSVVLLEAGRCGDEASGRNGGFASASLTHGFGNGLERWPDELATLDRLGAENLADMGADIARHGIDCDFSLVGELTVATRPHHVEELAELHDAMTSHGASGTLLSAEETRAMVDSPTYLGALHEPDGTALVEPARLAWGLRQACLDAGVVIHEQTKAVSLERRGAGVHVGTSASGSGVTGGVRAWSVVLATNAFPSLLRRLDLMTVPVYDHVLMTEPLTPEQKAAIGWEGRQGIGDAANQFHYYRLTRDDRILWGGYDAVYHYGSRIAPELEQREATHRMLAEHFFETFPQLEGLRFTHRWGGVIDTCTRFNAFYGTALGGRVSYALGFTGLGVAATRFAGLVVLDLLDGADTERTRLRMVREKPLPFPPEPLRALGINLTRWSLDHADTHAGRRNLWLRGLDRAGLGFDS</sequence>
<name>A0A9X2IEQ9_9ACTN</name>
<dbReference type="GO" id="GO:0005737">
    <property type="term" value="C:cytoplasm"/>
    <property type="evidence" value="ECO:0007669"/>
    <property type="project" value="TreeGrafter"/>
</dbReference>
<organism evidence="3 4">
    <name type="scientific">Nocardioides bruguierae</name>
    <dbReference type="NCBI Taxonomy" id="2945102"/>
    <lineage>
        <taxon>Bacteria</taxon>
        <taxon>Bacillati</taxon>
        <taxon>Actinomycetota</taxon>
        <taxon>Actinomycetes</taxon>
        <taxon>Propionibacteriales</taxon>
        <taxon>Nocardioidaceae</taxon>
        <taxon>Nocardioides</taxon>
    </lineage>
</organism>
<dbReference type="AlphaFoldDB" id="A0A9X2IEQ9"/>
<feature type="domain" description="FAD dependent oxidoreductase" evidence="2">
    <location>
        <begin position="53"/>
        <end position="421"/>
    </location>
</feature>
<evidence type="ECO:0000313" key="4">
    <source>
        <dbReference type="Proteomes" id="UP001139485"/>
    </source>
</evidence>
<gene>
    <name evidence="3" type="ORF">M8330_04815</name>
</gene>
<dbReference type="EMBL" id="JAMOIL010000005">
    <property type="protein sequence ID" value="MCM0619614.1"/>
    <property type="molecule type" value="Genomic_DNA"/>
</dbReference>
<comment type="caution">
    <text evidence="3">The sequence shown here is derived from an EMBL/GenBank/DDBJ whole genome shotgun (WGS) entry which is preliminary data.</text>
</comment>
<dbReference type="InterPro" id="IPR036188">
    <property type="entry name" value="FAD/NAD-bd_sf"/>
</dbReference>
<dbReference type="RefSeq" id="WP_250826413.1">
    <property type="nucleotide sequence ID" value="NZ_JAMOIL010000005.1"/>
</dbReference>
<protein>
    <submittedName>
        <fullName evidence="3">FAD-binding oxidoreductase</fullName>
    </submittedName>
</protein>
<keyword evidence="4" id="KW-1185">Reference proteome</keyword>
<proteinExistence type="predicted"/>
<dbReference type="Proteomes" id="UP001139485">
    <property type="component" value="Unassembled WGS sequence"/>
</dbReference>
<evidence type="ECO:0000256" key="1">
    <source>
        <dbReference type="SAM" id="MobiDB-lite"/>
    </source>
</evidence>
<dbReference type="InterPro" id="IPR006076">
    <property type="entry name" value="FAD-dep_OxRdtase"/>
</dbReference>